<dbReference type="InterPro" id="IPR015947">
    <property type="entry name" value="PUA-like_sf"/>
</dbReference>
<name>A0A0W8G1K1_9ZZZZ</name>
<protein>
    <submittedName>
        <fullName evidence="2">Atp-dependent protease la domain protein</fullName>
    </submittedName>
</protein>
<comment type="caution">
    <text evidence="2">The sequence shown here is derived from an EMBL/GenBank/DDBJ whole genome shotgun (WGS) entry which is preliminary data.</text>
</comment>
<feature type="domain" description="Lon N-terminal" evidence="1">
    <location>
        <begin position="1"/>
        <end position="185"/>
    </location>
</feature>
<accession>A0A0W8G1K1</accession>
<dbReference type="GO" id="GO:0008233">
    <property type="term" value="F:peptidase activity"/>
    <property type="evidence" value="ECO:0007669"/>
    <property type="project" value="UniProtKB-KW"/>
</dbReference>
<keyword evidence="2" id="KW-0378">Hydrolase</keyword>
<dbReference type="EMBL" id="LNQE01000390">
    <property type="protein sequence ID" value="KUG26905.1"/>
    <property type="molecule type" value="Genomic_DNA"/>
</dbReference>
<dbReference type="AlphaFoldDB" id="A0A0W8G1K1"/>
<dbReference type="GO" id="GO:0006508">
    <property type="term" value="P:proteolysis"/>
    <property type="evidence" value="ECO:0007669"/>
    <property type="project" value="UniProtKB-KW"/>
</dbReference>
<proteinExistence type="predicted"/>
<organism evidence="2">
    <name type="scientific">hydrocarbon metagenome</name>
    <dbReference type="NCBI Taxonomy" id="938273"/>
    <lineage>
        <taxon>unclassified sequences</taxon>
        <taxon>metagenomes</taxon>
        <taxon>ecological metagenomes</taxon>
    </lineage>
</organism>
<gene>
    <name evidence="2" type="ORF">ASZ90_003253</name>
</gene>
<dbReference type="SMART" id="SM00464">
    <property type="entry name" value="LON"/>
    <property type="match status" value="1"/>
</dbReference>
<reference evidence="2" key="1">
    <citation type="journal article" date="2015" name="Proc. Natl. Acad. Sci. U.S.A.">
        <title>Networks of energetic and metabolic interactions define dynamics in microbial communities.</title>
        <authorList>
            <person name="Embree M."/>
            <person name="Liu J.K."/>
            <person name="Al-Bassam M.M."/>
            <person name="Zengler K."/>
        </authorList>
    </citation>
    <scope>NUCLEOTIDE SEQUENCE</scope>
</reference>
<evidence type="ECO:0000259" key="1">
    <source>
        <dbReference type="PROSITE" id="PS51787"/>
    </source>
</evidence>
<dbReference type="InterPro" id="IPR003111">
    <property type="entry name" value="Lon_prtase_N"/>
</dbReference>
<dbReference type="SUPFAM" id="SSF88697">
    <property type="entry name" value="PUA domain-like"/>
    <property type="match status" value="1"/>
</dbReference>
<dbReference type="Pfam" id="PF02190">
    <property type="entry name" value="LON_substr_bdg"/>
    <property type="match status" value="1"/>
</dbReference>
<dbReference type="Gene3D" id="2.30.130.40">
    <property type="entry name" value="LON domain-like"/>
    <property type="match status" value="1"/>
</dbReference>
<dbReference type="PANTHER" id="PTHR46732">
    <property type="entry name" value="ATP-DEPENDENT PROTEASE LA (LON) DOMAIN PROTEIN"/>
    <property type="match status" value="1"/>
</dbReference>
<dbReference type="PROSITE" id="PS51787">
    <property type="entry name" value="LON_N"/>
    <property type="match status" value="1"/>
</dbReference>
<evidence type="ECO:0000313" key="2">
    <source>
        <dbReference type="EMBL" id="KUG26905.1"/>
    </source>
</evidence>
<dbReference type="PANTHER" id="PTHR46732:SF8">
    <property type="entry name" value="ATP-DEPENDENT PROTEASE LA (LON) DOMAIN PROTEIN"/>
    <property type="match status" value="1"/>
</dbReference>
<sequence length="205" mass="24044">MIPIFPLNLVMYPGSIYPLHIFETRYKELINWCQTEKEGFGIVTKIDDSISAIGCYVEIVEVINIFENGSLDILVRGIERFQTISTELHPRGYIIANIIPYIDDEQYIASIPLEKDTISKFKNILDRTEIQFDKRFWQNFNRAMFKSYKIAEKSGLNLKQQQNLLSLRSETDRLQFLFTHFENLEKYLDRAEVLKKIISGDGYIN</sequence>
<keyword evidence="2" id="KW-0645">Protease</keyword>
<dbReference type="InterPro" id="IPR046336">
    <property type="entry name" value="Lon_prtase_N_sf"/>
</dbReference>